<dbReference type="InterPro" id="IPR001650">
    <property type="entry name" value="Helicase_C-like"/>
</dbReference>
<dbReference type="InterPro" id="IPR041222">
    <property type="entry name" value="PriA_3primeBD"/>
</dbReference>
<name>A0A381RDG9_9ZZZZ</name>
<dbReference type="InterPro" id="IPR027417">
    <property type="entry name" value="P-loop_NTPase"/>
</dbReference>
<dbReference type="SMART" id="SM00487">
    <property type="entry name" value="DEXDc"/>
    <property type="match status" value="1"/>
</dbReference>
<dbReference type="GO" id="GO:0046872">
    <property type="term" value="F:metal ion binding"/>
    <property type="evidence" value="ECO:0007669"/>
    <property type="project" value="UniProtKB-KW"/>
</dbReference>
<dbReference type="SMART" id="SM00490">
    <property type="entry name" value="HELICc"/>
    <property type="match status" value="1"/>
</dbReference>
<dbReference type="PROSITE" id="PS51192">
    <property type="entry name" value="HELICASE_ATP_BIND_1"/>
    <property type="match status" value="1"/>
</dbReference>
<feature type="domain" description="Helicase C-terminal" evidence="14">
    <location>
        <begin position="333"/>
        <end position="559"/>
    </location>
</feature>
<evidence type="ECO:0000256" key="4">
    <source>
        <dbReference type="ARBA" id="ARBA00022741"/>
    </source>
</evidence>
<keyword evidence="10" id="KW-0413">Isomerase</keyword>
<sequence length="656" mass="72800">MKPIEDILDAAPILTADLLKLASWLSDYYHHPIGAVYAALIPTLARRGNPTEFEPPLIWIVVGKSTPTSLARAPRQRRLWESLANAGPVTTDEARKFGATLPLLRKLEERGAIVSQDERADYRISPSDIKPTSEQTAAIRAITANLDQFGVHTLYGVTGSGKTEVYLRVIENALKQKKQALLLVPEIALTPQTTARFVERFGAAGVIHSAESDRERFRTWARVASGEHQILIGTRSAIFSNFRALGVIVVDEEHDPSFKQTEGLRYSARDVAVIRAQMLGIPCVLGSATPSLETIANVDRKRYSMARISVRPGSRKMPTFRVVDIRGERLNGGLSEPLLTVMRQHLHNNAQVLVFINRRGYAPTLCCSRCGWRAECDACDVRLTLHQSPKLLQCHHCLRRYPTPNTCPECASEEIVALGAGTQRVEQTLKTEFPDVPTVRVDRDTTRSQTQLQNLFSTLTNPSRRILVGTQMLAKGHHLPNVTLVAVVNADNGFLSPDFRGPERTAQLITQVAGRAGRAERPGEVWIQSYDPANPNLVALTEYGYDGFTKTEMQHRRIAQLPPFTVMAMLRADASNSNESEAFLLQLLAIVATFDIEALGPVTAPLARKSGRFRHQALLVSRRRSEIQRALEAVESKAPNQNSVRWSIDVDPIDTF</sequence>
<dbReference type="InterPro" id="IPR041236">
    <property type="entry name" value="PriA_C"/>
</dbReference>
<dbReference type="GO" id="GO:0005524">
    <property type="term" value="F:ATP binding"/>
    <property type="evidence" value="ECO:0007669"/>
    <property type="project" value="UniProtKB-KW"/>
</dbReference>
<reference evidence="15" key="1">
    <citation type="submission" date="2018-05" db="EMBL/GenBank/DDBJ databases">
        <authorList>
            <person name="Lanie J.A."/>
            <person name="Ng W.-L."/>
            <person name="Kazmierczak K.M."/>
            <person name="Andrzejewski T.M."/>
            <person name="Davidsen T.M."/>
            <person name="Wayne K.J."/>
            <person name="Tettelin H."/>
            <person name="Glass J.I."/>
            <person name="Rusch D."/>
            <person name="Podicherti R."/>
            <person name="Tsui H.-C.T."/>
            <person name="Winkler M.E."/>
        </authorList>
    </citation>
    <scope>NUCLEOTIDE SEQUENCE</scope>
</reference>
<evidence type="ECO:0000256" key="12">
    <source>
        <dbReference type="ARBA" id="ARBA00048988"/>
    </source>
</evidence>
<keyword evidence="4" id="KW-0547">Nucleotide-binding</keyword>
<evidence type="ECO:0000256" key="1">
    <source>
        <dbReference type="ARBA" id="ARBA00022515"/>
    </source>
</evidence>
<evidence type="ECO:0000313" key="15">
    <source>
        <dbReference type="EMBL" id="SUZ88949.1"/>
    </source>
</evidence>
<evidence type="ECO:0000256" key="8">
    <source>
        <dbReference type="ARBA" id="ARBA00022840"/>
    </source>
</evidence>
<dbReference type="GO" id="GO:0016787">
    <property type="term" value="F:hydrolase activity"/>
    <property type="evidence" value="ECO:0007669"/>
    <property type="project" value="UniProtKB-KW"/>
</dbReference>
<keyword evidence="6" id="KW-0347">Helicase</keyword>
<evidence type="ECO:0000256" key="10">
    <source>
        <dbReference type="ARBA" id="ARBA00023235"/>
    </source>
</evidence>
<keyword evidence="9" id="KW-0238">DNA-binding</keyword>
<dbReference type="CDD" id="cd18804">
    <property type="entry name" value="SF2_C_priA"/>
    <property type="match status" value="1"/>
</dbReference>
<dbReference type="Gene3D" id="3.40.1440.60">
    <property type="entry name" value="PriA, 3(prime) DNA-binding domain"/>
    <property type="match status" value="1"/>
</dbReference>
<evidence type="ECO:0000256" key="9">
    <source>
        <dbReference type="ARBA" id="ARBA00023125"/>
    </source>
</evidence>
<keyword evidence="2" id="KW-0235">DNA replication</keyword>
<evidence type="ECO:0000259" key="13">
    <source>
        <dbReference type="PROSITE" id="PS51192"/>
    </source>
</evidence>
<dbReference type="PROSITE" id="PS51194">
    <property type="entry name" value="HELICASE_CTER"/>
    <property type="match status" value="1"/>
</dbReference>
<dbReference type="GO" id="GO:0003677">
    <property type="term" value="F:DNA binding"/>
    <property type="evidence" value="ECO:0007669"/>
    <property type="project" value="UniProtKB-KW"/>
</dbReference>
<dbReference type="FunFam" id="3.40.50.300:FF:000489">
    <property type="entry name" value="Primosome assembly protein PriA"/>
    <property type="match status" value="1"/>
</dbReference>
<dbReference type="GO" id="GO:1990077">
    <property type="term" value="C:primosome complex"/>
    <property type="evidence" value="ECO:0007669"/>
    <property type="project" value="UniProtKB-KW"/>
</dbReference>
<dbReference type="Gene3D" id="3.40.50.300">
    <property type="entry name" value="P-loop containing nucleotide triphosphate hydrolases"/>
    <property type="match status" value="2"/>
</dbReference>
<dbReference type="PANTHER" id="PTHR30580:SF0">
    <property type="entry name" value="PRIMOSOMAL PROTEIN N"/>
    <property type="match status" value="1"/>
</dbReference>
<keyword evidence="5" id="KW-0378">Hydrolase</keyword>
<dbReference type="GO" id="GO:0006270">
    <property type="term" value="P:DNA replication initiation"/>
    <property type="evidence" value="ECO:0007669"/>
    <property type="project" value="TreeGrafter"/>
</dbReference>
<proteinExistence type="inferred from homology"/>
<dbReference type="Pfam" id="PF18319">
    <property type="entry name" value="Zn_ribbon_PriA"/>
    <property type="match status" value="1"/>
</dbReference>
<organism evidence="15">
    <name type="scientific">marine metagenome</name>
    <dbReference type="NCBI Taxonomy" id="408172"/>
    <lineage>
        <taxon>unclassified sequences</taxon>
        <taxon>metagenomes</taxon>
        <taxon>ecological metagenomes</taxon>
    </lineage>
</organism>
<gene>
    <name evidence="15" type="ORF">METZ01_LOCUS41803</name>
</gene>
<dbReference type="CDD" id="cd17929">
    <property type="entry name" value="DEXHc_priA"/>
    <property type="match status" value="1"/>
</dbReference>
<evidence type="ECO:0000256" key="5">
    <source>
        <dbReference type="ARBA" id="ARBA00022801"/>
    </source>
</evidence>
<dbReference type="InterPro" id="IPR011545">
    <property type="entry name" value="DEAD/DEAH_box_helicase_dom"/>
</dbReference>
<dbReference type="InterPro" id="IPR042115">
    <property type="entry name" value="PriA_3primeBD_sf"/>
</dbReference>
<comment type="catalytic activity">
    <reaction evidence="12">
        <text>ATP + H2O = ADP + phosphate + H(+)</text>
        <dbReference type="Rhea" id="RHEA:13065"/>
        <dbReference type="ChEBI" id="CHEBI:15377"/>
        <dbReference type="ChEBI" id="CHEBI:15378"/>
        <dbReference type="ChEBI" id="CHEBI:30616"/>
        <dbReference type="ChEBI" id="CHEBI:43474"/>
        <dbReference type="ChEBI" id="CHEBI:456216"/>
        <dbReference type="EC" id="5.6.2.4"/>
    </reaction>
</comment>
<dbReference type="AlphaFoldDB" id="A0A381RDG9"/>
<dbReference type="Pfam" id="PF17764">
    <property type="entry name" value="PriA_3primeBD"/>
    <property type="match status" value="1"/>
</dbReference>
<evidence type="ECO:0000256" key="6">
    <source>
        <dbReference type="ARBA" id="ARBA00022806"/>
    </source>
</evidence>
<dbReference type="InterPro" id="IPR014001">
    <property type="entry name" value="Helicase_ATP-bd"/>
</dbReference>
<dbReference type="EC" id="5.6.2.4" evidence="11"/>
<feature type="domain" description="Helicase ATP-binding" evidence="13">
    <location>
        <begin position="143"/>
        <end position="308"/>
    </location>
</feature>
<keyword evidence="1" id="KW-0639">Primosome</keyword>
<keyword evidence="3" id="KW-0479">Metal-binding</keyword>
<dbReference type="GO" id="GO:0006310">
    <property type="term" value="P:DNA recombination"/>
    <property type="evidence" value="ECO:0007669"/>
    <property type="project" value="InterPro"/>
</dbReference>
<dbReference type="Pfam" id="PF18074">
    <property type="entry name" value="PriA_C"/>
    <property type="match status" value="1"/>
</dbReference>
<dbReference type="HAMAP" id="MF_00983">
    <property type="entry name" value="PriA"/>
    <property type="match status" value="1"/>
</dbReference>
<dbReference type="NCBIfam" id="NF004067">
    <property type="entry name" value="PRK05580.1-4"/>
    <property type="match status" value="1"/>
</dbReference>
<accession>A0A381RDG9</accession>
<evidence type="ECO:0000256" key="11">
    <source>
        <dbReference type="ARBA" id="ARBA00034808"/>
    </source>
</evidence>
<dbReference type="InterPro" id="IPR005259">
    <property type="entry name" value="PriA"/>
</dbReference>
<keyword evidence="7" id="KW-0862">Zinc</keyword>
<dbReference type="PANTHER" id="PTHR30580">
    <property type="entry name" value="PRIMOSOMAL PROTEIN N"/>
    <property type="match status" value="1"/>
</dbReference>
<evidence type="ECO:0000256" key="3">
    <source>
        <dbReference type="ARBA" id="ARBA00022723"/>
    </source>
</evidence>
<protein>
    <recommendedName>
        <fullName evidence="11">DNA 3'-5' helicase</fullName>
        <ecNumber evidence="11">5.6.2.4</ecNumber>
    </recommendedName>
</protein>
<dbReference type="Pfam" id="PF00270">
    <property type="entry name" value="DEAD"/>
    <property type="match status" value="1"/>
</dbReference>
<dbReference type="GO" id="GO:0006269">
    <property type="term" value="P:DNA replication, synthesis of primer"/>
    <property type="evidence" value="ECO:0007669"/>
    <property type="project" value="UniProtKB-KW"/>
</dbReference>
<dbReference type="GO" id="GO:0043138">
    <property type="term" value="F:3'-5' DNA helicase activity"/>
    <property type="evidence" value="ECO:0007669"/>
    <property type="project" value="UniProtKB-EC"/>
</dbReference>
<dbReference type="EMBL" id="UINC01001795">
    <property type="protein sequence ID" value="SUZ88949.1"/>
    <property type="molecule type" value="Genomic_DNA"/>
</dbReference>
<dbReference type="SUPFAM" id="SSF52540">
    <property type="entry name" value="P-loop containing nucleoside triphosphate hydrolases"/>
    <property type="match status" value="1"/>
</dbReference>
<keyword evidence="8" id="KW-0067">ATP-binding</keyword>
<evidence type="ECO:0000256" key="7">
    <source>
        <dbReference type="ARBA" id="ARBA00022833"/>
    </source>
</evidence>
<dbReference type="GO" id="GO:0006302">
    <property type="term" value="P:double-strand break repair"/>
    <property type="evidence" value="ECO:0007669"/>
    <property type="project" value="InterPro"/>
</dbReference>
<dbReference type="InterPro" id="IPR040498">
    <property type="entry name" value="PriA_CRR"/>
</dbReference>
<dbReference type="NCBIfam" id="TIGR00595">
    <property type="entry name" value="priA"/>
    <property type="match status" value="1"/>
</dbReference>
<dbReference type="Pfam" id="PF00271">
    <property type="entry name" value="Helicase_C"/>
    <property type="match status" value="1"/>
</dbReference>
<evidence type="ECO:0000259" key="14">
    <source>
        <dbReference type="PROSITE" id="PS51194"/>
    </source>
</evidence>
<evidence type="ECO:0000256" key="2">
    <source>
        <dbReference type="ARBA" id="ARBA00022705"/>
    </source>
</evidence>